<dbReference type="CDD" id="cd06532">
    <property type="entry name" value="Glyco_transf_25"/>
    <property type="match status" value="1"/>
</dbReference>
<protein>
    <recommendedName>
        <fullName evidence="2">Glycosyl transferase family 25 domain-containing protein</fullName>
    </recommendedName>
</protein>
<dbReference type="STRING" id="470453.B0680_10400"/>
<gene>
    <name evidence="3" type="ORF">B0680_10400</name>
</gene>
<keyword evidence="4" id="KW-1185">Reference proteome</keyword>
<feature type="region of interest" description="Disordered" evidence="1">
    <location>
        <begin position="215"/>
        <end position="235"/>
    </location>
</feature>
<evidence type="ECO:0000259" key="2">
    <source>
        <dbReference type="Pfam" id="PF01755"/>
    </source>
</evidence>
<dbReference type="InterPro" id="IPR002654">
    <property type="entry name" value="Glyco_trans_25"/>
</dbReference>
<sequence length="260" mass="29861">MKNYVLSLTTATERRNHIKAEFAKQSIEFEFFDAITPEQVNALADQYHIPIKDARLSAGEQACFMSHVVMWHSLLLSNEQYLSIFEDDIYLGENADLFLNSDQWLCNHNLDFVKTETFLQERKLLAPKIALPDNREVAKLNEHHLGTAGYIISKNAAQSLLDFIQSLSADQLLPIDQLMFDQYLSQAHNLPVYQLNPALCAQEFILFPNQNNMPSHIESDRQAKKKSKPKRSFSEKLKGELSNAMRKTIGKLSRTKITFR</sequence>
<evidence type="ECO:0000256" key="1">
    <source>
        <dbReference type="SAM" id="MobiDB-lite"/>
    </source>
</evidence>
<evidence type="ECO:0000313" key="4">
    <source>
        <dbReference type="Proteomes" id="UP000189800"/>
    </source>
</evidence>
<accession>A0A1T0CDZ2</accession>
<reference evidence="3 4" key="1">
    <citation type="submission" date="2017-02" db="EMBL/GenBank/DDBJ databases">
        <title>Draft genome sequence of Moraxella pluranimalium CCUG 54913T type strain.</title>
        <authorList>
            <person name="Salva-Serra F."/>
            <person name="Engstrom-Jakobsson H."/>
            <person name="Thorell K."/>
            <person name="Jaen-Luchoro D."/>
            <person name="Gonzales-Siles L."/>
            <person name="Karlsson R."/>
            <person name="Yazdan S."/>
            <person name="Boulund F."/>
            <person name="Johnning A."/>
            <person name="Engstrand L."/>
            <person name="Kristiansson E."/>
            <person name="Moore E."/>
        </authorList>
    </citation>
    <scope>NUCLEOTIDE SEQUENCE [LARGE SCALE GENOMIC DNA]</scope>
    <source>
        <strain evidence="3 4">CCUG 54913</strain>
    </source>
</reference>
<dbReference type="AlphaFoldDB" id="A0A1T0CDZ2"/>
<dbReference type="RefSeq" id="WP_158078328.1">
    <property type="nucleotide sequence ID" value="NZ_MUYU01000036.1"/>
</dbReference>
<proteinExistence type="predicted"/>
<organism evidence="3 4">
    <name type="scientific">Moraxella pluranimalium</name>
    <dbReference type="NCBI Taxonomy" id="470453"/>
    <lineage>
        <taxon>Bacteria</taxon>
        <taxon>Pseudomonadati</taxon>
        <taxon>Pseudomonadota</taxon>
        <taxon>Gammaproteobacteria</taxon>
        <taxon>Moraxellales</taxon>
        <taxon>Moraxellaceae</taxon>
        <taxon>Moraxella</taxon>
    </lineage>
</organism>
<feature type="domain" description="Glycosyl transferase family 25" evidence="2">
    <location>
        <begin position="2"/>
        <end position="179"/>
    </location>
</feature>
<comment type="caution">
    <text evidence="3">The sequence shown here is derived from an EMBL/GenBank/DDBJ whole genome shotgun (WGS) entry which is preliminary data.</text>
</comment>
<dbReference type="Proteomes" id="UP000189800">
    <property type="component" value="Unassembled WGS sequence"/>
</dbReference>
<evidence type="ECO:0000313" key="3">
    <source>
        <dbReference type="EMBL" id="OOS20562.1"/>
    </source>
</evidence>
<dbReference type="OrthoDB" id="9816113at2"/>
<name>A0A1T0CDZ2_9GAMM</name>
<dbReference type="Pfam" id="PF01755">
    <property type="entry name" value="Glyco_transf_25"/>
    <property type="match status" value="1"/>
</dbReference>
<dbReference type="EMBL" id="MUYU01000036">
    <property type="protein sequence ID" value="OOS20562.1"/>
    <property type="molecule type" value="Genomic_DNA"/>
</dbReference>